<reference evidence="2 3" key="1">
    <citation type="submission" date="2016-02" db="EMBL/GenBank/DDBJ databases">
        <authorList>
            <consortium name="Pathogen Informatics"/>
        </authorList>
    </citation>
    <scope>NUCLEOTIDE SEQUENCE [LARGE SCALE GENOMIC DNA]</scope>
    <source>
        <strain evidence="2 3">RC20</strain>
    </source>
</reference>
<dbReference type="AlphaFoldDB" id="A0A128EQG5"/>
<dbReference type="EMBL" id="FIZP01000003">
    <property type="protein sequence ID" value="CZE47464.1"/>
    <property type="molecule type" value="Genomic_DNA"/>
</dbReference>
<keyword evidence="1" id="KW-1133">Transmembrane helix</keyword>
<name>A0A128EQG5_9BACT</name>
<keyword evidence="1" id="KW-0812">Transmembrane</keyword>
<dbReference type="RefSeq" id="WP_133147195.1">
    <property type="nucleotide sequence ID" value="NZ_CP053844.1"/>
</dbReference>
<protein>
    <recommendedName>
        <fullName evidence="4">Lipoprotein</fullName>
    </recommendedName>
</protein>
<accession>A0A128EQG5</accession>
<dbReference type="OrthoDB" id="5355428at2"/>
<feature type="transmembrane region" description="Helical" evidence="1">
    <location>
        <begin position="12"/>
        <end position="28"/>
    </location>
</feature>
<gene>
    <name evidence="2" type="ORF">ERS672216_00898</name>
</gene>
<evidence type="ECO:0008006" key="4">
    <source>
        <dbReference type="Google" id="ProtNLM"/>
    </source>
</evidence>
<evidence type="ECO:0000256" key="1">
    <source>
        <dbReference type="SAM" id="Phobius"/>
    </source>
</evidence>
<evidence type="ECO:0000313" key="2">
    <source>
        <dbReference type="EMBL" id="CZE47464.1"/>
    </source>
</evidence>
<dbReference type="Proteomes" id="UP000069632">
    <property type="component" value="Unassembled WGS sequence"/>
</dbReference>
<evidence type="ECO:0000313" key="3">
    <source>
        <dbReference type="Proteomes" id="UP000069632"/>
    </source>
</evidence>
<keyword evidence="1" id="KW-0472">Membrane</keyword>
<proteinExistence type="predicted"/>
<sequence length="131" mass="15205">MDKKGLLSIKNFVFIMIFIIFAGCAKHYEIPPNLEFSQKKFIVNDGKKTSQVFVSKNAQIYRFVWLEMTKSPISRKILEDGKFRNDGFLPPNNTSQELFIKLLNMIKNYEKSAVISLKNGEIYNIKMVSDE</sequence>
<organism evidence="2 3">
    <name type="scientific">Campylobacter geochelonis</name>
    <dbReference type="NCBI Taxonomy" id="1780362"/>
    <lineage>
        <taxon>Bacteria</taxon>
        <taxon>Pseudomonadati</taxon>
        <taxon>Campylobacterota</taxon>
        <taxon>Epsilonproteobacteria</taxon>
        <taxon>Campylobacterales</taxon>
        <taxon>Campylobacteraceae</taxon>
        <taxon>Campylobacter</taxon>
    </lineage>
</organism>
<keyword evidence="3" id="KW-1185">Reference proteome</keyword>
<dbReference type="PROSITE" id="PS51257">
    <property type="entry name" value="PROKAR_LIPOPROTEIN"/>
    <property type="match status" value="1"/>
</dbReference>